<evidence type="ECO:0000313" key="1">
    <source>
        <dbReference type="EMBL" id="OIN59494.1"/>
    </source>
</evidence>
<reference evidence="1 2" key="1">
    <citation type="submission" date="2016-10" db="EMBL/GenBank/DDBJ databases">
        <title>Arsenicibacter rosenii gen. nov., sp. nov., an efficient arsenic-methylating bacterium isolated from an arsenic-contaminated paddy soil.</title>
        <authorList>
            <person name="Huang K."/>
        </authorList>
    </citation>
    <scope>NUCLEOTIDE SEQUENCE [LARGE SCALE GENOMIC DNA]</scope>
    <source>
        <strain evidence="1 2">SM-1</strain>
    </source>
</reference>
<dbReference type="AlphaFoldDB" id="A0A1S2VL59"/>
<gene>
    <name evidence="1" type="ORF">BLX24_11040</name>
</gene>
<proteinExistence type="predicted"/>
<dbReference type="OrthoDB" id="951835at2"/>
<keyword evidence="2" id="KW-1185">Reference proteome</keyword>
<dbReference type="Proteomes" id="UP000181790">
    <property type="component" value="Unassembled WGS sequence"/>
</dbReference>
<dbReference type="RefSeq" id="WP_071503176.1">
    <property type="nucleotide sequence ID" value="NZ_MORL01000004.1"/>
</dbReference>
<evidence type="ECO:0000313" key="2">
    <source>
        <dbReference type="Proteomes" id="UP000181790"/>
    </source>
</evidence>
<comment type="caution">
    <text evidence="1">The sequence shown here is derived from an EMBL/GenBank/DDBJ whole genome shotgun (WGS) entry which is preliminary data.</text>
</comment>
<protein>
    <recommendedName>
        <fullName evidence="3">Antitoxin Xre/MbcA/ParS-like toxin-binding domain-containing protein</fullName>
    </recommendedName>
</protein>
<dbReference type="EMBL" id="MORL01000004">
    <property type="protein sequence ID" value="OIN59494.1"/>
    <property type="molecule type" value="Genomic_DNA"/>
</dbReference>
<evidence type="ECO:0008006" key="3">
    <source>
        <dbReference type="Google" id="ProtNLM"/>
    </source>
</evidence>
<name>A0A1S2VL59_9BACT</name>
<sequence>MENAAITKDSFIDILRTAESNLGQKIYFLSESIQNGSSFDSVRWDNFSQALNHLYELSDQNKVDVNNTLARFAELLMPSVQARMEGTASDQSHRFMDQIMAPELAELIWKSKQGSSREDINEVADLVGFTKKEMAFILGVSERHLYNQSDKPLTVFQQAHLLMLKRLILFGLSVFDGNQKSLISWLRRPNPQVQIVDSESRHKSKAPKVLSLKELAESPDKEAINTFWARSNEADNQPVVEQVYAPIHVLDNYFGIILVEQLLSRIEYSIGY</sequence>
<accession>A0A1S2VL59</accession>
<organism evidence="1 2">
    <name type="scientific">Arsenicibacter rosenii</name>
    <dbReference type="NCBI Taxonomy" id="1750698"/>
    <lineage>
        <taxon>Bacteria</taxon>
        <taxon>Pseudomonadati</taxon>
        <taxon>Bacteroidota</taxon>
        <taxon>Cytophagia</taxon>
        <taxon>Cytophagales</taxon>
        <taxon>Spirosomataceae</taxon>
        <taxon>Arsenicibacter</taxon>
    </lineage>
</organism>